<evidence type="ECO:0000313" key="4">
    <source>
        <dbReference type="Proteomes" id="UP000198618"/>
    </source>
</evidence>
<dbReference type="SUPFAM" id="SSF52317">
    <property type="entry name" value="Class I glutamine amidotransferase-like"/>
    <property type="match status" value="1"/>
</dbReference>
<dbReference type="GO" id="GO:0004049">
    <property type="term" value="F:anthranilate synthase activity"/>
    <property type="evidence" value="ECO:0007669"/>
    <property type="project" value="TreeGrafter"/>
</dbReference>
<dbReference type="PRINTS" id="PR00096">
    <property type="entry name" value="GATASE"/>
</dbReference>
<dbReference type="FunFam" id="3.40.50.880:FF:000003">
    <property type="entry name" value="Anthranilate synthase component II"/>
    <property type="match status" value="1"/>
</dbReference>
<dbReference type="NCBIfam" id="TIGR00566">
    <property type="entry name" value="trpG_papA"/>
    <property type="match status" value="1"/>
</dbReference>
<organism evidence="3 4">
    <name type="scientific">Oceanobacillus limi</name>
    <dbReference type="NCBI Taxonomy" id="930131"/>
    <lineage>
        <taxon>Bacteria</taxon>
        <taxon>Bacillati</taxon>
        <taxon>Bacillota</taxon>
        <taxon>Bacilli</taxon>
        <taxon>Bacillales</taxon>
        <taxon>Bacillaceae</taxon>
        <taxon>Oceanobacillus</taxon>
    </lineage>
</organism>
<feature type="domain" description="Glutamine amidotransferase" evidence="2">
    <location>
        <begin position="3"/>
        <end position="186"/>
    </location>
</feature>
<dbReference type="InterPro" id="IPR050472">
    <property type="entry name" value="Anth_synth/Amidotransfase"/>
</dbReference>
<dbReference type="AlphaFoldDB" id="A0A1I0GHN8"/>
<dbReference type="PROSITE" id="PS51273">
    <property type="entry name" value="GATASE_TYPE_1"/>
    <property type="match status" value="1"/>
</dbReference>
<dbReference type="STRING" id="930131.SAMN05216389_1222"/>
<name>A0A1I0GHN8_9BACI</name>
<reference evidence="3 4" key="1">
    <citation type="submission" date="2016-10" db="EMBL/GenBank/DDBJ databases">
        <authorList>
            <person name="de Groot N.N."/>
        </authorList>
    </citation>
    <scope>NUCLEOTIDE SEQUENCE [LARGE SCALE GENOMIC DNA]</scope>
    <source>
        <strain evidence="3 4">IBRC-M 10780</strain>
    </source>
</reference>
<sequence length="192" mass="21524">MILVIDNFDSFTYNLVQYIRQLDKEVHVVRNNAITIEDIEELNPTHILLSPGPGNPDDAGICLDVVDYFYHKIPILGVCLGHQIIAQAFGAKIIHASQPMHGKVSTIQHDQAGIFQNLSTPLNVTRYHSLLVEKASLPSCFEISAETNEGEIMALRHKEYSIEGIQAHPEAILTEEGLQLLDNFFQHRGNTR</sequence>
<dbReference type="Gene3D" id="3.40.50.880">
    <property type="match status" value="1"/>
</dbReference>
<proteinExistence type="predicted"/>
<keyword evidence="4" id="KW-1185">Reference proteome</keyword>
<dbReference type="CDD" id="cd01743">
    <property type="entry name" value="GATase1_Anthranilate_Synthase"/>
    <property type="match status" value="1"/>
</dbReference>
<dbReference type="OrthoDB" id="9804328at2"/>
<dbReference type="PANTHER" id="PTHR43418">
    <property type="entry name" value="MULTIFUNCTIONAL TRYPTOPHAN BIOSYNTHESIS PROTEIN-RELATED"/>
    <property type="match status" value="1"/>
</dbReference>
<dbReference type="GO" id="GO:0046654">
    <property type="term" value="P:tetrahydrofolate biosynthetic process"/>
    <property type="evidence" value="ECO:0007669"/>
    <property type="project" value="TreeGrafter"/>
</dbReference>
<dbReference type="Proteomes" id="UP000198618">
    <property type="component" value="Unassembled WGS sequence"/>
</dbReference>
<dbReference type="InterPro" id="IPR006221">
    <property type="entry name" value="TrpG/PapA_dom"/>
</dbReference>
<dbReference type="PRINTS" id="PR00099">
    <property type="entry name" value="CPSGATASE"/>
</dbReference>
<keyword evidence="1" id="KW-0315">Glutamine amidotransferase</keyword>
<evidence type="ECO:0000259" key="2">
    <source>
        <dbReference type="Pfam" id="PF00117"/>
    </source>
</evidence>
<dbReference type="PRINTS" id="PR00097">
    <property type="entry name" value="ANTSNTHASEII"/>
</dbReference>
<evidence type="ECO:0000313" key="3">
    <source>
        <dbReference type="EMBL" id="SET70667.1"/>
    </source>
</evidence>
<dbReference type="InterPro" id="IPR017926">
    <property type="entry name" value="GATASE"/>
</dbReference>
<dbReference type="InterPro" id="IPR029062">
    <property type="entry name" value="Class_I_gatase-like"/>
</dbReference>
<dbReference type="GO" id="GO:0046820">
    <property type="term" value="F:4-amino-4-deoxychorismate synthase activity"/>
    <property type="evidence" value="ECO:0007669"/>
    <property type="project" value="TreeGrafter"/>
</dbReference>
<dbReference type="RefSeq" id="WP_090872141.1">
    <property type="nucleotide sequence ID" value="NZ_FOHE01000022.1"/>
</dbReference>
<dbReference type="GO" id="GO:0000162">
    <property type="term" value="P:L-tryptophan biosynthetic process"/>
    <property type="evidence" value="ECO:0007669"/>
    <property type="project" value="TreeGrafter"/>
</dbReference>
<dbReference type="GO" id="GO:0005829">
    <property type="term" value="C:cytosol"/>
    <property type="evidence" value="ECO:0007669"/>
    <property type="project" value="TreeGrafter"/>
</dbReference>
<accession>A0A1I0GHN8</accession>
<dbReference type="PANTHER" id="PTHR43418:SF4">
    <property type="entry name" value="MULTIFUNCTIONAL TRYPTOPHAN BIOSYNTHESIS PROTEIN"/>
    <property type="match status" value="1"/>
</dbReference>
<gene>
    <name evidence="3" type="ORF">SAMN05216389_1222</name>
</gene>
<protein>
    <submittedName>
        <fullName evidence="3">Para-aminobenzoate synthetase component 2</fullName>
    </submittedName>
</protein>
<evidence type="ECO:0000256" key="1">
    <source>
        <dbReference type="ARBA" id="ARBA00022962"/>
    </source>
</evidence>
<dbReference type="Pfam" id="PF00117">
    <property type="entry name" value="GATase"/>
    <property type="match status" value="1"/>
</dbReference>
<dbReference type="EMBL" id="FOHE01000022">
    <property type="protein sequence ID" value="SET70667.1"/>
    <property type="molecule type" value="Genomic_DNA"/>
</dbReference>